<keyword evidence="6" id="KW-0964">Secreted</keyword>
<evidence type="ECO:0000256" key="8">
    <source>
        <dbReference type="ARBA" id="ARBA00022729"/>
    </source>
</evidence>
<dbReference type="InterPro" id="IPR006330">
    <property type="entry name" value="Ado/ade_deaminase"/>
</dbReference>
<evidence type="ECO:0000259" key="12">
    <source>
        <dbReference type="Pfam" id="PF00962"/>
    </source>
</evidence>
<keyword evidence="8 11" id="KW-0732">Signal</keyword>
<feature type="domain" description="Adenosine/AMP deaminase N-terminal" evidence="13">
    <location>
        <begin position="29"/>
        <end position="110"/>
    </location>
</feature>
<feature type="signal peptide" evidence="11">
    <location>
        <begin position="1"/>
        <end position="18"/>
    </location>
</feature>
<evidence type="ECO:0000313" key="14">
    <source>
        <dbReference type="EMBL" id="CRL06743.1"/>
    </source>
</evidence>
<organism evidence="14 15">
    <name type="scientific">Clunio marinus</name>
    <dbReference type="NCBI Taxonomy" id="568069"/>
    <lineage>
        <taxon>Eukaryota</taxon>
        <taxon>Metazoa</taxon>
        <taxon>Ecdysozoa</taxon>
        <taxon>Arthropoda</taxon>
        <taxon>Hexapoda</taxon>
        <taxon>Insecta</taxon>
        <taxon>Pterygota</taxon>
        <taxon>Neoptera</taxon>
        <taxon>Endopterygota</taxon>
        <taxon>Diptera</taxon>
        <taxon>Nematocera</taxon>
        <taxon>Chironomoidea</taxon>
        <taxon>Chironomidae</taxon>
        <taxon>Clunio</taxon>
    </lineage>
</organism>
<dbReference type="FunFam" id="3.20.20.140:FF:000017">
    <property type="entry name" value="Adenosine deaminase 2"/>
    <property type="match status" value="1"/>
</dbReference>
<dbReference type="GO" id="GO:0046872">
    <property type="term" value="F:metal ion binding"/>
    <property type="evidence" value="ECO:0007669"/>
    <property type="project" value="UniProtKB-KW"/>
</dbReference>
<dbReference type="Gene3D" id="3.20.20.140">
    <property type="entry name" value="Metal-dependent hydrolases"/>
    <property type="match status" value="1"/>
</dbReference>
<evidence type="ECO:0000256" key="11">
    <source>
        <dbReference type="SAM" id="SignalP"/>
    </source>
</evidence>
<dbReference type="STRING" id="568069.A0A1J1J304"/>
<comment type="subcellular location">
    <subcellularLocation>
        <location evidence="2">Secreted</location>
    </subcellularLocation>
</comment>
<keyword evidence="7" id="KW-0479">Metal-binding</keyword>
<sequence>MLSHRIILFSVILSSVQCYQTGNRSDMEASSRPSFIKYEAIRSEMLARHLGRALGSDIVLNEKEEQFNSILMDLKTDELMRGFQNPYNFTPSRHFFEVLNAMESSPLFKLMRKMPKGSTDYVVSLTRWDNLWQWGGIEDDELPKFVFSNKKPTSIDDVEWRLVGEIRKEMGDEAYDVKIRRLFTLIVNDPLIRYSDINSVWSKFNEIFMVFGSIVTYTEVWKDYFRQALQEIYDDGVQYLEFRGVLPETYDLEGNKYGPIETCGMYVDVLKEFNENHPDFGGAKFIYAPIRKVDDDTFESYLAIMQKLLKTFPDFIAGFDLVGQEDRGRPLIEYAERLLKYPENIKFFFHAAETNWLGTTSDENLIDAVLLGTKRIGHGYGIVKYPNLLKVVKEKKIGIEINPISNQVLKLVDDLRNHPATILFSDDYPVVISSDDPSFWGALPLTHDFYLAFLGIASAKQDLKCIKKLILNSFDLSALDERQKSRAKEIWMKKWTSFIEDALRDQKSTILIESK</sequence>
<dbReference type="GO" id="GO:0006154">
    <property type="term" value="P:adenosine catabolic process"/>
    <property type="evidence" value="ECO:0007669"/>
    <property type="project" value="InterPro"/>
</dbReference>
<comment type="catalytic activity">
    <reaction evidence="10">
        <text>adenosine + H2O + H(+) = inosine + NH4(+)</text>
        <dbReference type="Rhea" id="RHEA:24408"/>
        <dbReference type="ChEBI" id="CHEBI:15377"/>
        <dbReference type="ChEBI" id="CHEBI:15378"/>
        <dbReference type="ChEBI" id="CHEBI:16335"/>
        <dbReference type="ChEBI" id="CHEBI:17596"/>
        <dbReference type="ChEBI" id="CHEBI:28938"/>
        <dbReference type="EC" id="3.5.4.4"/>
    </reaction>
</comment>
<dbReference type="SUPFAM" id="SSF51556">
    <property type="entry name" value="Metallo-dependent hydrolases"/>
    <property type="match status" value="1"/>
</dbReference>
<evidence type="ECO:0000256" key="10">
    <source>
        <dbReference type="ARBA" id="ARBA00047764"/>
    </source>
</evidence>
<feature type="domain" description="Adenosine deaminase" evidence="12">
    <location>
        <begin position="192"/>
        <end position="486"/>
    </location>
</feature>
<dbReference type="Pfam" id="PF00962">
    <property type="entry name" value="A_deaminase"/>
    <property type="match status" value="1"/>
</dbReference>
<dbReference type="NCBIfam" id="TIGR01431">
    <property type="entry name" value="adm_rel"/>
    <property type="match status" value="1"/>
</dbReference>
<dbReference type="AlphaFoldDB" id="A0A1J1J304"/>
<keyword evidence="9" id="KW-0378">Hydrolase</keyword>
<evidence type="ECO:0000256" key="2">
    <source>
        <dbReference type="ARBA" id="ARBA00004613"/>
    </source>
</evidence>
<evidence type="ECO:0000256" key="4">
    <source>
        <dbReference type="ARBA" id="ARBA00012784"/>
    </source>
</evidence>
<dbReference type="GO" id="GO:0004000">
    <property type="term" value="F:adenosine deaminase activity"/>
    <property type="evidence" value="ECO:0007669"/>
    <property type="project" value="InterPro"/>
</dbReference>
<gene>
    <name evidence="14" type="ORF">CLUMA_CG019567</name>
</gene>
<evidence type="ECO:0000256" key="7">
    <source>
        <dbReference type="ARBA" id="ARBA00022723"/>
    </source>
</evidence>
<evidence type="ECO:0000256" key="3">
    <source>
        <dbReference type="ARBA" id="ARBA00006083"/>
    </source>
</evidence>
<dbReference type="InterPro" id="IPR032466">
    <property type="entry name" value="Metal_Hydrolase"/>
</dbReference>
<evidence type="ECO:0000256" key="9">
    <source>
        <dbReference type="ARBA" id="ARBA00022801"/>
    </source>
</evidence>
<evidence type="ECO:0000256" key="1">
    <source>
        <dbReference type="ARBA" id="ARBA00001947"/>
    </source>
</evidence>
<evidence type="ECO:0000256" key="5">
    <source>
        <dbReference type="ARBA" id="ARBA00018099"/>
    </source>
</evidence>
<dbReference type="InterPro" id="IPR001365">
    <property type="entry name" value="A_deaminase_dom"/>
</dbReference>
<dbReference type="InterPro" id="IPR013659">
    <property type="entry name" value="A_deaminase_N"/>
</dbReference>
<dbReference type="PANTHER" id="PTHR11409">
    <property type="entry name" value="ADENOSINE DEAMINASE"/>
    <property type="match status" value="1"/>
</dbReference>
<comment type="similarity">
    <text evidence="3">Belongs to the metallo-dependent hydrolases superfamily. Adenosine and AMP deaminases family. ADGF subfamily.</text>
</comment>
<feature type="chain" id="PRO_5012498287" description="Adenosine deaminase" evidence="11">
    <location>
        <begin position="19"/>
        <end position="515"/>
    </location>
</feature>
<dbReference type="EC" id="3.5.4.4" evidence="4"/>
<evidence type="ECO:0000256" key="6">
    <source>
        <dbReference type="ARBA" id="ARBA00022525"/>
    </source>
</evidence>
<evidence type="ECO:0000313" key="15">
    <source>
        <dbReference type="Proteomes" id="UP000183832"/>
    </source>
</evidence>
<dbReference type="Proteomes" id="UP000183832">
    <property type="component" value="Unassembled WGS sequence"/>
</dbReference>
<reference evidence="14 15" key="1">
    <citation type="submission" date="2015-04" db="EMBL/GenBank/DDBJ databases">
        <authorList>
            <person name="Syromyatnikov M.Y."/>
            <person name="Popov V.N."/>
        </authorList>
    </citation>
    <scope>NUCLEOTIDE SEQUENCE [LARGE SCALE GENOMIC DNA]</scope>
</reference>
<dbReference type="InterPro" id="IPR006331">
    <property type="entry name" value="ADGF"/>
</dbReference>
<dbReference type="PANTHER" id="PTHR11409:SF39">
    <property type="entry name" value="ADENOSINE DEAMINASE 2"/>
    <property type="match status" value="1"/>
</dbReference>
<evidence type="ECO:0000259" key="13">
    <source>
        <dbReference type="Pfam" id="PF08451"/>
    </source>
</evidence>
<accession>A0A1J1J304</accession>
<proteinExistence type="inferred from homology"/>
<comment type="cofactor">
    <cofactor evidence="1">
        <name>Zn(2+)</name>
        <dbReference type="ChEBI" id="CHEBI:29105"/>
    </cofactor>
</comment>
<dbReference type="OrthoDB" id="7202371at2759"/>
<dbReference type="Pfam" id="PF08451">
    <property type="entry name" value="A_deaminase_N"/>
    <property type="match status" value="1"/>
</dbReference>
<keyword evidence="15" id="KW-1185">Reference proteome</keyword>
<protein>
    <recommendedName>
        <fullName evidence="5">Adenosine deaminase</fullName>
        <ecNumber evidence="4">3.5.4.4</ecNumber>
    </recommendedName>
</protein>
<dbReference type="GO" id="GO:0046103">
    <property type="term" value="P:inosine biosynthetic process"/>
    <property type="evidence" value="ECO:0007669"/>
    <property type="project" value="TreeGrafter"/>
</dbReference>
<dbReference type="GO" id="GO:0005615">
    <property type="term" value="C:extracellular space"/>
    <property type="evidence" value="ECO:0007669"/>
    <property type="project" value="InterPro"/>
</dbReference>
<name>A0A1J1J304_9DIPT</name>
<dbReference type="EMBL" id="CVRI01000067">
    <property type="protein sequence ID" value="CRL06743.1"/>
    <property type="molecule type" value="Genomic_DNA"/>
</dbReference>